<proteinExistence type="predicted"/>
<accession>A0A9W9TSR8</accession>
<sequence length="75" mass="8181">MFNGTGAKILPPCNSSATLKRMDLTIEQFQAQPEHTPAYGNVNGEGAGPELTRYPVSDDICCPFERTNHYAAVTH</sequence>
<evidence type="ECO:0000313" key="2">
    <source>
        <dbReference type="Proteomes" id="UP001150941"/>
    </source>
</evidence>
<dbReference type="RefSeq" id="XP_058332959.1">
    <property type="nucleotide sequence ID" value="XM_058473956.1"/>
</dbReference>
<reference evidence="1" key="2">
    <citation type="journal article" date="2023" name="IMA Fungus">
        <title>Comparative genomic study of the Penicillium genus elucidates a diverse pangenome and 15 lateral gene transfer events.</title>
        <authorList>
            <person name="Petersen C."/>
            <person name="Sorensen T."/>
            <person name="Nielsen M.R."/>
            <person name="Sondergaard T.E."/>
            <person name="Sorensen J.L."/>
            <person name="Fitzpatrick D.A."/>
            <person name="Frisvad J.C."/>
            <person name="Nielsen K.L."/>
        </authorList>
    </citation>
    <scope>NUCLEOTIDE SEQUENCE</scope>
    <source>
        <strain evidence="1">IBT 19713</strain>
    </source>
</reference>
<organism evidence="1 2">
    <name type="scientific">Penicillium chermesinum</name>
    <dbReference type="NCBI Taxonomy" id="63820"/>
    <lineage>
        <taxon>Eukaryota</taxon>
        <taxon>Fungi</taxon>
        <taxon>Dikarya</taxon>
        <taxon>Ascomycota</taxon>
        <taxon>Pezizomycotina</taxon>
        <taxon>Eurotiomycetes</taxon>
        <taxon>Eurotiomycetidae</taxon>
        <taxon>Eurotiales</taxon>
        <taxon>Aspergillaceae</taxon>
        <taxon>Penicillium</taxon>
    </lineage>
</organism>
<dbReference type="AlphaFoldDB" id="A0A9W9TSR8"/>
<gene>
    <name evidence="1" type="ORF">N7468_004659</name>
</gene>
<reference evidence="1" key="1">
    <citation type="submission" date="2022-11" db="EMBL/GenBank/DDBJ databases">
        <authorList>
            <person name="Petersen C."/>
        </authorList>
    </citation>
    <scope>NUCLEOTIDE SEQUENCE</scope>
    <source>
        <strain evidence="1">IBT 19713</strain>
    </source>
</reference>
<comment type="caution">
    <text evidence="1">The sequence shown here is derived from an EMBL/GenBank/DDBJ whole genome shotgun (WGS) entry which is preliminary data.</text>
</comment>
<keyword evidence="2" id="KW-1185">Reference proteome</keyword>
<protein>
    <submittedName>
        <fullName evidence="1">Uncharacterized protein</fullName>
    </submittedName>
</protein>
<name>A0A9W9TSR8_9EURO</name>
<dbReference type="Proteomes" id="UP001150941">
    <property type="component" value="Unassembled WGS sequence"/>
</dbReference>
<dbReference type="GeneID" id="83201259"/>
<evidence type="ECO:0000313" key="1">
    <source>
        <dbReference type="EMBL" id="KAJ5240040.1"/>
    </source>
</evidence>
<dbReference type="EMBL" id="JAPQKS010000003">
    <property type="protein sequence ID" value="KAJ5240040.1"/>
    <property type="molecule type" value="Genomic_DNA"/>
</dbReference>